<dbReference type="Pfam" id="PF05975">
    <property type="entry name" value="EcsB"/>
    <property type="match status" value="1"/>
</dbReference>
<feature type="transmembrane region" description="Helical" evidence="1">
    <location>
        <begin position="185"/>
        <end position="201"/>
    </location>
</feature>
<feature type="transmembrane region" description="Helical" evidence="1">
    <location>
        <begin position="345"/>
        <end position="365"/>
    </location>
</feature>
<dbReference type="PIRSF" id="PIRSF037259">
    <property type="entry name" value="EcsB_ABC"/>
    <property type="match status" value="1"/>
</dbReference>
<dbReference type="GO" id="GO:0016020">
    <property type="term" value="C:membrane"/>
    <property type="evidence" value="ECO:0007669"/>
    <property type="project" value="InterPro"/>
</dbReference>
<feature type="transmembrane region" description="Helical" evidence="1">
    <location>
        <begin position="56"/>
        <end position="81"/>
    </location>
</feature>
<feature type="transmembrane region" description="Helical" evidence="1">
    <location>
        <begin position="20"/>
        <end position="44"/>
    </location>
</feature>
<feature type="transmembrane region" description="Helical" evidence="1">
    <location>
        <begin position="300"/>
        <end position="319"/>
    </location>
</feature>
<reference evidence="3" key="1">
    <citation type="submission" date="2016-10" db="EMBL/GenBank/DDBJ databases">
        <authorList>
            <person name="Varghese N."/>
            <person name="Submissions S."/>
        </authorList>
    </citation>
    <scope>NUCLEOTIDE SEQUENCE [LARGE SCALE GENOMIC DNA]</scope>
    <source>
        <strain evidence="3">R-53102</strain>
    </source>
</reference>
<evidence type="ECO:0000313" key="3">
    <source>
        <dbReference type="Proteomes" id="UP000199599"/>
    </source>
</evidence>
<dbReference type="AlphaFoldDB" id="A0A1I1S7G0"/>
<dbReference type="RefSeq" id="WP_090092906.1">
    <property type="nucleotide sequence ID" value="NZ_CBCRVU010000003.1"/>
</dbReference>
<dbReference type="Proteomes" id="UP000199599">
    <property type="component" value="Unassembled WGS sequence"/>
</dbReference>
<keyword evidence="1" id="KW-0812">Transmembrane</keyword>
<evidence type="ECO:0000313" key="2">
    <source>
        <dbReference type="EMBL" id="SFD42504.1"/>
    </source>
</evidence>
<dbReference type="STRING" id="1505723.SAMN04487792_0806"/>
<dbReference type="EMBL" id="FOMN01000003">
    <property type="protein sequence ID" value="SFD42504.1"/>
    <property type="molecule type" value="Genomic_DNA"/>
</dbReference>
<sequence length="399" mass="46868">MQDLAKNRLQKNLQQSLKYLTLVFNDFFILAIIFLFGALMFWYAQSMKKMPPNLYFYKPLVGLILSMPLLIGKLVTLLQAADIQFLLPQDKNMRAYLKIMRSYSLLVPLICLVLIAGILFPFALIKAKIPILSYCLAVLAVFLAKIAQLKVMEYNLFYNKKISLFLVNTLFFITFAVLMMWPKTMFLVVILLAIIISGATFKPQNTALFDWQYAVELEQRRKNQVYGVFSMFTDVKERKVKIRRRKYLDFLLPKSLRNENPNKFLYRRALLRNPENLNLLVRMTAFAGLISLLVQNWLWALTLCSLVVFLTVYQLLPMANEFDNNIMYQVYPIEHIKRGQDLLKVLSLALFMQWVIISIFWLLILPVNLQLFEASSLLLLFSWLIAHWYLPWKVKQRKI</sequence>
<keyword evidence="1" id="KW-1133">Transmembrane helix</keyword>
<feature type="transmembrane region" description="Helical" evidence="1">
    <location>
        <begin position="102"/>
        <end position="125"/>
    </location>
</feature>
<gene>
    <name evidence="2" type="ORF">SAMN04487792_0806</name>
</gene>
<feature type="transmembrane region" description="Helical" evidence="1">
    <location>
        <begin position="371"/>
        <end position="390"/>
    </location>
</feature>
<proteinExistence type="predicted"/>
<feature type="transmembrane region" description="Helical" evidence="1">
    <location>
        <begin position="277"/>
        <end position="294"/>
    </location>
</feature>
<feature type="transmembrane region" description="Helical" evidence="1">
    <location>
        <begin position="131"/>
        <end position="150"/>
    </location>
</feature>
<evidence type="ECO:0000256" key="1">
    <source>
        <dbReference type="SAM" id="Phobius"/>
    </source>
</evidence>
<feature type="transmembrane region" description="Helical" evidence="1">
    <location>
        <begin position="162"/>
        <end position="179"/>
    </location>
</feature>
<name>A0A1I1S7G0_9LACO</name>
<dbReference type="InterPro" id="IPR010288">
    <property type="entry name" value="EcsB_ABC"/>
</dbReference>
<keyword evidence="1" id="KW-0472">Membrane</keyword>
<protein>
    <submittedName>
        <fullName evidence="2">ABC-2 type transport system permease protein</fullName>
    </submittedName>
</protein>
<accession>A0A1I1S7G0</accession>
<organism evidence="2 3">
    <name type="scientific">Lactobacillus bombicola</name>
    <dbReference type="NCBI Taxonomy" id="1505723"/>
    <lineage>
        <taxon>Bacteria</taxon>
        <taxon>Bacillati</taxon>
        <taxon>Bacillota</taxon>
        <taxon>Bacilli</taxon>
        <taxon>Lactobacillales</taxon>
        <taxon>Lactobacillaceae</taxon>
        <taxon>Lactobacillus</taxon>
    </lineage>
</organism>